<dbReference type="Pfam" id="PF01078">
    <property type="entry name" value="Mg_chelatase"/>
    <property type="match status" value="1"/>
</dbReference>
<evidence type="ECO:0000259" key="1">
    <source>
        <dbReference type="Pfam" id="PF01078"/>
    </source>
</evidence>
<feature type="domain" description="Magnesium chelatase ChlI-like catalytic" evidence="1">
    <location>
        <begin position="1"/>
        <end position="51"/>
    </location>
</feature>
<sequence length="163" mass="17737">MNPCPCGYAGDSSGKCRCTPDQIRRYQEKLSGPLLDRIDLFVTVAALPAETLLKLDNAKAETSAQVSSRVSAALQVQYRRQSCRNSILTAQSLDAICQLTDQNRQLLATAATRFGLSARACHRVMKVARTIADLSGNEKVESENLMEALGFRDGLVNQPSAFS</sequence>
<dbReference type="Pfam" id="PF13335">
    <property type="entry name" value="Mg_chelatase_C"/>
    <property type="match status" value="1"/>
</dbReference>
<dbReference type="PANTHER" id="PTHR32039">
    <property type="entry name" value="MAGNESIUM-CHELATASE SUBUNIT CHLI"/>
    <property type="match status" value="1"/>
</dbReference>
<keyword evidence="4" id="KW-1185">Reference proteome</keyword>
<reference evidence="4" key="1">
    <citation type="submission" date="2017-01" db="EMBL/GenBank/DDBJ databases">
        <authorList>
            <person name="Varghese N."/>
            <person name="Submissions S."/>
        </authorList>
    </citation>
    <scope>NUCLEOTIDE SEQUENCE [LARGE SCALE GENOMIC DNA]</scope>
    <source>
        <strain evidence="4">DSM 22306</strain>
    </source>
</reference>
<dbReference type="Gene3D" id="3.40.50.300">
    <property type="entry name" value="P-loop containing nucleotide triphosphate hydrolases"/>
    <property type="match status" value="1"/>
</dbReference>
<evidence type="ECO:0000259" key="2">
    <source>
        <dbReference type="Pfam" id="PF13335"/>
    </source>
</evidence>
<dbReference type="STRING" id="619304.SAMN05421760_101380"/>
<name>A0A1N7IZK2_9GAMM</name>
<dbReference type="InterPro" id="IPR045006">
    <property type="entry name" value="CHLI-like"/>
</dbReference>
<gene>
    <name evidence="3" type="ORF">SAMN05421760_101380</name>
</gene>
<organism evidence="3 4">
    <name type="scientific">Neptunomonas antarctica</name>
    <dbReference type="NCBI Taxonomy" id="619304"/>
    <lineage>
        <taxon>Bacteria</taxon>
        <taxon>Pseudomonadati</taxon>
        <taxon>Pseudomonadota</taxon>
        <taxon>Gammaproteobacteria</taxon>
        <taxon>Oceanospirillales</taxon>
        <taxon>Oceanospirillaceae</taxon>
        <taxon>Neptunomonas</taxon>
    </lineage>
</organism>
<dbReference type="InterPro" id="IPR000523">
    <property type="entry name" value="Mg_chelatse_chII-like_cat_dom"/>
</dbReference>
<dbReference type="InterPro" id="IPR027417">
    <property type="entry name" value="P-loop_NTPase"/>
</dbReference>
<dbReference type="OrthoDB" id="9813147at2"/>
<dbReference type="GO" id="GO:0005524">
    <property type="term" value="F:ATP binding"/>
    <property type="evidence" value="ECO:0007669"/>
    <property type="project" value="InterPro"/>
</dbReference>
<protein>
    <submittedName>
        <fullName evidence="3">Magnesium chelatase family protein</fullName>
    </submittedName>
</protein>
<proteinExistence type="predicted"/>
<dbReference type="SUPFAM" id="SSF52540">
    <property type="entry name" value="P-loop containing nucleoside triphosphate hydrolases"/>
    <property type="match status" value="1"/>
</dbReference>
<feature type="domain" description="Mg chelatase-related protein C-terminal" evidence="2">
    <location>
        <begin position="61"/>
        <end position="152"/>
    </location>
</feature>
<accession>A0A1N7IZK2</accession>
<dbReference type="PANTHER" id="PTHR32039:SF7">
    <property type="entry name" value="COMPETENCE PROTEIN COMM"/>
    <property type="match status" value="1"/>
</dbReference>
<dbReference type="Proteomes" id="UP000185999">
    <property type="component" value="Unassembled WGS sequence"/>
</dbReference>
<dbReference type="EMBL" id="FTOE01000001">
    <property type="protein sequence ID" value="SIS42469.1"/>
    <property type="molecule type" value="Genomic_DNA"/>
</dbReference>
<evidence type="ECO:0000313" key="4">
    <source>
        <dbReference type="Proteomes" id="UP000185999"/>
    </source>
</evidence>
<evidence type="ECO:0000313" key="3">
    <source>
        <dbReference type="EMBL" id="SIS42469.1"/>
    </source>
</evidence>
<dbReference type="InterPro" id="IPR025158">
    <property type="entry name" value="Mg_chelat-rel_C"/>
</dbReference>
<dbReference type="AlphaFoldDB" id="A0A1N7IZK2"/>